<evidence type="ECO:0000256" key="2">
    <source>
        <dbReference type="ARBA" id="ARBA00004613"/>
    </source>
</evidence>
<keyword evidence="11" id="KW-0119">Carbohydrate metabolism</keyword>
<comment type="similarity">
    <text evidence="13">Belongs to the polysaccharide monooxygenase AA9 family.</text>
</comment>
<sequence length="279" mass="30325">MKFSTLIYTALVAQGINAHYTIPDLISNGSTSAVTSVTDPEFRCYELDLQNTAGATGTATVSAGSTIGFKGVDIHFDSRLRNDAFYHPGVKYFSVYMAKASPAANSPAAGTGQTWFKVWEDAPVYKNGALVFPSQTMDSFTFTVPKSLPNGQYLIRAEQIALHSASTFGGAQFYISCAQVNIVNGGNGNPSPLVSIPGVYTGREPGILINIYSLPANYPGYQSRKTIMFFVLPVIYLFVLYQLVLQFGEDEKVVCCSDHGDLALLHYMSYDVSYLAFSN</sequence>
<dbReference type="Proteomes" id="UP001212997">
    <property type="component" value="Unassembled WGS sequence"/>
</dbReference>
<evidence type="ECO:0000256" key="9">
    <source>
        <dbReference type="ARBA" id="ARBA00023033"/>
    </source>
</evidence>
<evidence type="ECO:0000256" key="4">
    <source>
        <dbReference type="ARBA" id="ARBA00022723"/>
    </source>
</evidence>
<keyword evidence="19" id="KW-1185">Reference proteome</keyword>
<gene>
    <name evidence="18" type="ORF">NLI96_g5357</name>
</gene>
<dbReference type="PANTHER" id="PTHR33353">
    <property type="entry name" value="PUTATIVE (AFU_ORTHOLOGUE AFUA_1G12560)-RELATED"/>
    <property type="match status" value="1"/>
</dbReference>
<reference evidence="18" key="1">
    <citation type="submission" date="2022-07" db="EMBL/GenBank/DDBJ databases">
        <title>Genome Sequence of Physisporinus lineatus.</title>
        <authorList>
            <person name="Buettner E."/>
        </authorList>
    </citation>
    <scope>NUCLEOTIDE SEQUENCE</scope>
    <source>
        <strain evidence="18">VT162</strain>
    </source>
</reference>
<dbReference type="EC" id="1.14.99.56" evidence="15"/>
<dbReference type="InterPro" id="IPR049892">
    <property type="entry name" value="AA9"/>
</dbReference>
<dbReference type="GO" id="GO:0046872">
    <property type="term" value="F:metal ion binding"/>
    <property type="evidence" value="ECO:0007669"/>
    <property type="project" value="UniProtKB-KW"/>
</dbReference>
<dbReference type="PANTHER" id="PTHR33353:SF10">
    <property type="entry name" value="ENDO-BETA-1,4-GLUCANASE D"/>
    <property type="match status" value="1"/>
</dbReference>
<keyword evidence="9" id="KW-0503">Monooxygenase</keyword>
<evidence type="ECO:0000256" key="13">
    <source>
        <dbReference type="ARBA" id="ARBA00044502"/>
    </source>
</evidence>
<evidence type="ECO:0000313" key="19">
    <source>
        <dbReference type="Proteomes" id="UP001212997"/>
    </source>
</evidence>
<evidence type="ECO:0000256" key="14">
    <source>
        <dbReference type="ARBA" id="ARBA00045077"/>
    </source>
</evidence>
<protein>
    <recommendedName>
        <fullName evidence="15">lytic cellulose monooxygenase (C4-dehydrogenating)</fullName>
        <ecNumber evidence="15">1.14.99.56</ecNumber>
    </recommendedName>
</protein>
<comment type="catalytic activity">
    <reaction evidence="14">
        <text>[(1-&gt;4)-beta-D-glucosyl]n+m + reduced acceptor + O2 = 4-dehydro-beta-D-glucosyl-[(1-&gt;4)-beta-D-glucosyl]n-1 + [(1-&gt;4)-beta-D-glucosyl]m + acceptor + H2O.</text>
        <dbReference type="EC" id="1.14.99.56"/>
    </reaction>
</comment>
<evidence type="ECO:0000256" key="8">
    <source>
        <dbReference type="ARBA" id="ARBA00023008"/>
    </source>
</evidence>
<keyword evidence="16" id="KW-0472">Membrane</keyword>
<comment type="caution">
    <text evidence="18">The sequence shown here is derived from an EMBL/GenBank/DDBJ whole genome shotgun (WGS) entry which is preliminary data.</text>
</comment>
<evidence type="ECO:0000256" key="15">
    <source>
        <dbReference type="ARBA" id="ARBA00047174"/>
    </source>
</evidence>
<accession>A0AAD5V3N0</accession>
<dbReference type="GO" id="GO:0030245">
    <property type="term" value="P:cellulose catabolic process"/>
    <property type="evidence" value="ECO:0007669"/>
    <property type="project" value="UniProtKB-KW"/>
</dbReference>
<evidence type="ECO:0000256" key="11">
    <source>
        <dbReference type="ARBA" id="ARBA00023277"/>
    </source>
</evidence>
<keyword evidence="10" id="KW-1015">Disulfide bond</keyword>
<dbReference type="Gene3D" id="2.70.50.70">
    <property type="match status" value="1"/>
</dbReference>
<evidence type="ECO:0000256" key="6">
    <source>
        <dbReference type="ARBA" id="ARBA00023001"/>
    </source>
</evidence>
<feature type="domain" description="Auxiliary Activity family 9 catalytic" evidence="17">
    <location>
        <begin position="28"/>
        <end position="215"/>
    </location>
</feature>
<keyword evidence="12" id="KW-0624">Polysaccharide degradation</keyword>
<keyword evidence="5" id="KW-0732">Signal</keyword>
<dbReference type="GO" id="GO:0004497">
    <property type="term" value="F:monooxygenase activity"/>
    <property type="evidence" value="ECO:0007669"/>
    <property type="project" value="UniProtKB-KW"/>
</dbReference>
<organism evidence="18 19">
    <name type="scientific">Meripilus lineatus</name>
    <dbReference type="NCBI Taxonomy" id="2056292"/>
    <lineage>
        <taxon>Eukaryota</taxon>
        <taxon>Fungi</taxon>
        <taxon>Dikarya</taxon>
        <taxon>Basidiomycota</taxon>
        <taxon>Agaricomycotina</taxon>
        <taxon>Agaricomycetes</taxon>
        <taxon>Polyporales</taxon>
        <taxon>Meripilaceae</taxon>
        <taxon>Meripilus</taxon>
    </lineage>
</organism>
<feature type="transmembrane region" description="Helical" evidence="16">
    <location>
        <begin position="227"/>
        <end position="244"/>
    </location>
</feature>
<keyword evidence="3" id="KW-0964">Secreted</keyword>
<evidence type="ECO:0000256" key="16">
    <source>
        <dbReference type="SAM" id="Phobius"/>
    </source>
</evidence>
<dbReference type="CDD" id="cd21175">
    <property type="entry name" value="LPMO_AA9"/>
    <property type="match status" value="1"/>
</dbReference>
<evidence type="ECO:0000256" key="7">
    <source>
        <dbReference type="ARBA" id="ARBA00023002"/>
    </source>
</evidence>
<keyword evidence="16" id="KW-1133">Transmembrane helix</keyword>
<evidence type="ECO:0000256" key="3">
    <source>
        <dbReference type="ARBA" id="ARBA00022525"/>
    </source>
</evidence>
<name>A0AAD5V3N0_9APHY</name>
<keyword evidence="6" id="KW-0136">Cellulose degradation</keyword>
<keyword evidence="4" id="KW-0479">Metal-binding</keyword>
<keyword evidence="16" id="KW-0812">Transmembrane</keyword>
<keyword evidence="7" id="KW-0560">Oxidoreductase</keyword>
<dbReference type="InterPro" id="IPR005103">
    <property type="entry name" value="AA9_LPMO"/>
</dbReference>
<comment type="cofactor">
    <cofactor evidence="1">
        <name>Cu(2+)</name>
        <dbReference type="ChEBI" id="CHEBI:29036"/>
    </cofactor>
</comment>
<evidence type="ECO:0000256" key="1">
    <source>
        <dbReference type="ARBA" id="ARBA00001973"/>
    </source>
</evidence>
<proteinExistence type="inferred from homology"/>
<dbReference type="Pfam" id="PF03443">
    <property type="entry name" value="AA9"/>
    <property type="match status" value="1"/>
</dbReference>
<evidence type="ECO:0000313" key="18">
    <source>
        <dbReference type="EMBL" id="KAJ3484843.1"/>
    </source>
</evidence>
<evidence type="ECO:0000256" key="5">
    <source>
        <dbReference type="ARBA" id="ARBA00022729"/>
    </source>
</evidence>
<dbReference type="GO" id="GO:0005576">
    <property type="term" value="C:extracellular region"/>
    <property type="evidence" value="ECO:0007669"/>
    <property type="project" value="UniProtKB-SubCell"/>
</dbReference>
<evidence type="ECO:0000259" key="17">
    <source>
        <dbReference type="Pfam" id="PF03443"/>
    </source>
</evidence>
<dbReference type="AlphaFoldDB" id="A0AAD5V3N0"/>
<evidence type="ECO:0000256" key="10">
    <source>
        <dbReference type="ARBA" id="ARBA00023157"/>
    </source>
</evidence>
<keyword evidence="8" id="KW-0186">Copper</keyword>
<dbReference type="EMBL" id="JANAWD010000174">
    <property type="protein sequence ID" value="KAJ3484843.1"/>
    <property type="molecule type" value="Genomic_DNA"/>
</dbReference>
<evidence type="ECO:0000256" key="12">
    <source>
        <dbReference type="ARBA" id="ARBA00023326"/>
    </source>
</evidence>
<comment type="subcellular location">
    <subcellularLocation>
        <location evidence="2">Secreted</location>
    </subcellularLocation>
</comment>